<dbReference type="AlphaFoldDB" id="A0AAD7Z1I0"/>
<comment type="caution">
    <text evidence="1">The sequence shown here is derived from an EMBL/GenBank/DDBJ whole genome shotgun (WGS) entry which is preliminary data.</text>
</comment>
<evidence type="ECO:0000313" key="3">
    <source>
        <dbReference type="Proteomes" id="UP001231518"/>
    </source>
</evidence>
<reference evidence="1" key="1">
    <citation type="submission" date="2023-03" db="EMBL/GenBank/DDBJ databases">
        <title>Chromosome-level genomes of two armyworms, Mythimna separata and Mythimna loreyi, provide insights into the biosynthesis and reception of sex pheromones.</title>
        <authorList>
            <person name="Zhao H."/>
        </authorList>
    </citation>
    <scope>NUCLEOTIDE SEQUENCE</scope>
    <source>
        <strain evidence="1">BeijingLab</strain>
        <tissue evidence="1">Pupa</tissue>
    </source>
</reference>
<dbReference type="EMBL" id="JARGEI010000003">
    <property type="protein sequence ID" value="KAJ8734144.1"/>
    <property type="molecule type" value="Genomic_DNA"/>
</dbReference>
<evidence type="ECO:0000313" key="2">
    <source>
        <dbReference type="EMBL" id="KAJ8734145.1"/>
    </source>
</evidence>
<keyword evidence="3" id="KW-1185">Reference proteome</keyword>
<organism evidence="1 3">
    <name type="scientific">Mythimna separata</name>
    <name type="common">Oriental armyworm</name>
    <name type="synonym">Pseudaletia separata</name>
    <dbReference type="NCBI Taxonomy" id="271217"/>
    <lineage>
        <taxon>Eukaryota</taxon>
        <taxon>Metazoa</taxon>
        <taxon>Ecdysozoa</taxon>
        <taxon>Arthropoda</taxon>
        <taxon>Hexapoda</taxon>
        <taxon>Insecta</taxon>
        <taxon>Pterygota</taxon>
        <taxon>Neoptera</taxon>
        <taxon>Endopterygota</taxon>
        <taxon>Lepidoptera</taxon>
        <taxon>Glossata</taxon>
        <taxon>Ditrysia</taxon>
        <taxon>Noctuoidea</taxon>
        <taxon>Noctuidae</taxon>
        <taxon>Noctuinae</taxon>
        <taxon>Hadenini</taxon>
        <taxon>Mythimna</taxon>
    </lineage>
</organism>
<evidence type="ECO:0000313" key="1">
    <source>
        <dbReference type="EMBL" id="KAJ8734144.1"/>
    </source>
</evidence>
<dbReference type="Proteomes" id="UP001231518">
    <property type="component" value="Chromosome 5"/>
</dbReference>
<protein>
    <recommendedName>
        <fullName evidence="4">SH3 domain-containing protein</fullName>
    </recommendedName>
</protein>
<dbReference type="EMBL" id="JARGEI010000003">
    <property type="protein sequence ID" value="KAJ8734145.1"/>
    <property type="molecule type" value="Genomic_DNA"/>
</dbReference>
<sequence length="81" mass="9359">MKMECGERLLVLETDAGDGWTRVRRHHTREEGFMECGERLLVLETDAGDGWTRVRRHHTREEGFVPTTYIATTLYADANAH</sequence>
<dbReference type="SUPFAM" id="SSF50044">
    <property type="entry name" value="SH3-domain"/>
    <property type="match status" value="1"/>
</dbReference>
<dbReference type="Gene3D" id="2.30.30.40">
    <property type="entry name" value="SH3 Domains"/>
    <property type="match status" value="2"/>
</dbReference>
<name>A0AAD7Z1I0_MYTSE</name>
<evidence type="ECO:0008006" key="4">
    <source>
        <dbReference type="Google" id="ProtNLM"/>
    </source>
</evidence>
<proteinExistence type="predicted"/>
<dbReference type="InterPro" id="IPR036028">
    <property type="entry name" value="SH3-like_dom_sf"/>
</dbReference>
<gene>
    <name evidence="1" type="ORF">PYW07_014695</name>
    <name evidence="2" type="ORF">PYW07_014696</name>
</gene>
<accession>A0AAD7Z1I0</accession>